<feature type="binding site" evidence="9">
    <location>
        <position position="323"/>
    </location>
    <ligand>
        <name>Zn(2+)</name>
        <dbReference type="ChEBI" id="CHEBI:29105"/>
        <note>catalytic</note>
    </ligand>
</feature>
<feature type="binding site" evidence="9">
    <location>
        <position position="319"/>
    </location>
    <ligand>
        <name>Zn(2+)</name>
        <dbReference type="ChEBI" id="CHEBI:29105"/>
        <note>catalytic</note>
    </ligand>
</feature>
<keyword evidence="5 11" id="KW-0378">Hydrolase</keyword>
<evidence type="ECO:0000256" key="5">
    <source>
        <dbReference type="ARBA" id="ARBA00022801"/>
    </source>
</evidence>
<dbReference type="GO" id="GO:0043171">
    <property type="term" value="P:peptide catabolic process"/>
    <property type="evidence" value="ECO:0007669"/>
    <property type="project" value="TreeGrafter"/>
</dbReference>
<proteinExistence type="inferred from homology"/>
<dbReference type="InterPro" id="IPR024571">
    <property type="entry name" value="ERAP1-like_C_dom"/>
</dbReference>
<dbReference type="Gene3D" id="2.60.40.1910">
    <property type="match status" value="1"/>
</dbReference>
<dbReference type="FunFam" id="1.10.390.10:FF:000001">
    <property type="entry name" value="Aminopeptidase"/>
    <property type="match status" value="1"/>
</dbReference>
<dbReference type="CDD" id="cd09601">
    <property type="entry name" value="M1_APN-Q_like"/>
    <property type="match status" value="1"/>
</dbReference>
<dbReference type="GO" id="GO:0005615">
    <property type="term" value="C:extracellular space"/>
    <property type="evidence" value="ECO:0007669"/>
    <property type="project" value="TreeGrafter"/>
</dbReference>
<reference evidence="15" key="1">
    <citation type="submission" date="2021-01" db="EMBL/GenBank/DDBJ databases">
        <authorList>
            <person name="Corre E."/>
            <person name="Pelletier E."/>
            <person name="Niang G."/>
            <person name="Scheremetjew M."/>
            <person name="Finn R."/>
            <person name="Kale V."/>
            <person name="Holt S."/>
            <person name="Cochrane G."/>
            <person name="Meng A."/>
            <person name="Brown T."/>
            <person name="Cohen L."/>
        </authorList>
    </citation>
    <scope>NUCLEOTIDE SEQUENCE</scope>
    <source>
        <strain evidence="15">Isolate 1302-5</strain>
    </source>
</reference>
<dbReference type="InterPro" id="IPR001930">
    <property type="entry name" value="Peptidase_M1"/>
</dbReference>
<protein>
    <recommendedName>
        <fullName evidence="11">Aminopeptidase</fullName>
        <ecNumber evidence="11">3.4.11.-</ecNumber>
    </recommendedName>
</protein>
<dbReference type="EMBL" id="HBKQ01055974">
    <property type="protein sequence ID" value="CAE2282279.1"/>
    <property type="molecule type" value="Transcribed_RNA"/>
</dbReference>
<comment type="cofactor">
    <cofactor evidence="9 11">
        <name>Zn(2+)</name>
        <dbReference type="ChEBI" id="CHEBI:29105"/>
    </cofactor>
    <text evidence="9 11">Binds 1 zinc ion per subunit.</text>
</comment>
<evidence type="ECO:0000256" key="9">
    <source>
        <dbReference type="PIRSR" id="PIRSR634016-3"/>
    </source>
</evidence>
<dbReference type="GO" id="GO:0006508">
    <property type="term" value="P:proteolysis"/>
    <property type="evidence" value="ECO:0007669"/>
    <property type="project" value="UniProtKB-KW"/>
</dbReference>
<dbReference type="PANTHER" id="PTHR11533:SF174">
    <property type="entry name" value="PUROMYCIN-SENSITIVE AMINOPEPTIDASE-RELATED"/>
    <property type="match status" value="1"/>
</dbReference>
<dbReference type="SUPFAM" id="SSF55486">
    <property type="entry name" value="Metalloproteases ('zincins'), catalytic domain"/>
    <property type="match status" value="1"/>
</dbReference>
<dbReference type="InterPro" id="IPR014782">
    <property type="entry name" value="Peptidase_M1_dom"/>
</dbReference>
<dbReference type="InterPro" id="IPR027268">
    <property type="entry name" value="Peptidase_M4/M1_CTD_sf"/>
</dbReference>
<dbReference type="GO" id="GO:0008270">
    <property type="term" value="F:zinc ion binding"/>
    <property type="evidence" value="ECO:0007669"/>
    <property type="project" value="UniProtKB-UniRule"/>
</dbReference>
<evidence type="ECO:0000313" key="15">
    <source>
        <dbReference type="EMBL" id="CAE2282279.1"/>
    </source>
</evidence>
<evidence type="ECO:0000259" key="13">
    <source>
        <dbReference type="Pfam" id="PF11838"/>
    </source>
</evidence>
<dbReference type="GO" id="GO:0016020">
    <property type="term" value="C:membrane"/>
    <property type="evidence" value="ECO:0007669"/>
    <property type="project" value="TreeGrafter"/>
</dbReference>
<keyword evidence="6 9" id="KW-0862">Zinc</keyword>
<name>A0A7S4NEL5_9STRA</name>
<evidence type="ECO:0000256" key="7">
    <source>
        <dbReference type="ARBA" id="ARBA00023049"/>
    </source>
</evidence>
<dbReference type="Gene3D" id="1.10.390.10">
    <property type="entry name" value="Neutral Protease Domain 2"/>
    <property type="match status" value="1"/>
</dbReference>
<dbReference type="InterPro" id="IPR042097">
    <property type="entry name" value="Aminopeptidase_N-like_N_sf"/>
</dbReference>
<dbReference type="GO" id="GO:0042277">
    <property type="term" value="F:peptide binding"/>
    <property type="evidence" value="ECO:0007669"/>
    <property type="project" value="TreeGrafter"/>
</dbReference>
<evidence type="ECO:0000256" key="4">
    <source>
        <dbReference type="ARBA" id="ARBA00022723"/>
    </source>
</evidence>
<dbReference type="PANTHER" id="PTHR11533">
    <property type="entry name" value="PROTEASE M1 ZINC METALLOPROTEASE"/>
    <property type="match status" value="1"/>
</dbReference>
<feature type="site" description="Transition state stabilizer" evidence="10">
    <location>
        <position position="405"/>
    </location>
</feature>
<dbReference type="GO" id="GO:0070006">
    <property type="term" value="F:metalloaminopeptidase activity"/>
    <property type="evidence" value="ECO:0007669"/>
    <property type="project" value="TreeGrafter"/>
</dbReference>
<keyword evidence="2 11" id="KW-0031">Aminopeptidase</keyword>
<feature type="binding site" evidence="9">
    <location>
        <position position="342"/>
    </location>
    <ligand>
        <name>Zn(2+)</name>
        <dbReference type="ChEBI" id="CHEBI:29105"/>
        <note>catalytic</note>
    </ligand>
</feature>
<evidence type="ECO:0000256" key="11">
    <source>
        <dbReference type="RuleBase" id="RU364040"/>
    </source>
</evidence>
<evidence type="ECO:0000259" key="14">
    <source>
        <dbReference type="Pfam" id="PF17900"/>
    </source>
</evidence>
<dbReference type="InterPro" id="IPR050344">
    <property type="entry name" value="Peptidase_M1_aminopeptidases"/>
</dbReference>
<dbReference type="SUPFAM" id="SSF63737">
    <property type="entry name" value="Leukotriene A4 hydrolase N-terminal domain"/>
    <property type="match status" value="1"/>
</dbReference>
<evidence type="ECO:0000256" key="1">
    <source>
        <dbReference type="ARBA" id="ARBA00010136"/>
    </source>
</evidence>
<organism evidence="15">
    <name type="scientific">Odontella aurita</name>
    <dbReference type="NCBI Taxonomy" id="265563"/>
    <lineage>
        <taxon>Eukaryota</taxon>
        <taxon>Sar</taxon>
        <taxon>Stramenopiles</taxon>
        <taxon>Ochrophyta</taxon>
        <taxon>Bacillariophyta</taxon>
        <taxon>Mediophyceae</taxon>
        <taxon>Biddulphiophycidae</taxon>
        <taxon>Eupodiscales</taxon>
        <taxon>Odontellaceae</taxon>
        <taxon>Odontella</taxon>
    </lineage>
</organism>
<evidence type="ECO:0000256" key="2">
    <source>
        <dbReference type="ARBA" id="ARBA00022438"/>
    </source>
</evidence>
<dbReference type="EC" id="3.4.11.-" evidence="11"/>
<accession>A0A7S4NEL5</accession>
<sequence length="906" mass="101157">MTADGDKKAEGRVLLPSTIVPSRYDLKLTPNLETFNFIGEVTVRLNTTSDLGEECNEITMHAKELGFMSANYVVEDGDGTKHEAEEIIVNTKKTTVTFRFPSPLPPSSTLSLHIHYTGVHNNQMAGFYRSSYTDIHGKSKIMVSTQFEALDARRCFPCWDEPARKASFGVTLIVDKNLTAFSNMPESRVKTLEGGTKAEITYLDTPVMSTYLLAICVGEFDYVQTQTQNGVLVRVYTPPGKSASGTFALDCASKSLDLYDSFFGTRYPLPKLDMVAIPEFAMGAMENWGLVTYREVDILIDPTTASNSQKQRVTTVVTHELAHQWFGNLVTMEWWDDLWLNEGFASWAENWCLNEIHPEYLMWDQFVVDHFSAALRLDALRSSHPIQVPIRHAEEVEQVFDAISYCKGGSVVRMIKGVLGFDAFQKGLSAYMKQHAYGNTETFHLWNAWEESSGMPVGEWMKSWTEQMGFPLVKVVSEKWEDDKVTLVLEQSWFLADGSELSEEEKEKKWTIPVLTCTAEGTQEDMVFMREKTATVTVPLTSTDGWVKINAGQVVPMRVLPTPTMIQRISSAIQSKSLPSADRAGLVADAYALVKCGAMSPEDLIKLLSSYGNEDEYIVWKSIADVLGGLDTILGDDESMHANFTSFARGMVTNLASKVGWEAPPSSDESESSSNDNDGHLTVLLRGMMIGLLGTFAYDDPDVRSEALRRFRAFQENPNDVASLPSDMRAAVFKIYLKSAANGSTAEYDHVKSYYASASDNAERKHVLASLGHAPSDSLKRATMEWSTSGEIKVQDFFYAMGSVGRSSKRGREISWEYLKAQIERMEDMIGKGSPSLMDACVVSCAGAFCSREKADEIETFFKEHHPLPKSERKITQMVESMRANAKFLDILRESGLSKDEFWKGL</sequence>
<comment type="similarity">
    <text evidence="1 11">Belongs to the peptidase M1 family.</text>
</comment>
<evidence type="ECO:0000256" key="10">
    <source>
        <dbReference type="PIRSR" id="PIRSR634016-4"/>
    </source>
</evidence>
<gene>
    <name evidence="15" type="ORF">OAUR00152_LOCUS38318</name>
</gene>
<dbReference type="Pfam" id="PF11838">
    <property type="entry name" value="ERAP1_C"/>
    <property type="match status" value="1"/>
</dbReference>
<feature type="domain" description="Peptidase M1 membrane alanine aminopeptidase" evidence="12">
    <location>
        <begin position="247"/>
        <end position="464"/>
    </location>
</feature>
<dbReference type="PRINTS" id="PR00756">
    <property type="entry name" value="ALADIPTASE"/>
</dbReference>
<evidence type="ECO:0000256" key="3">
    <source>
        <dbReference type="ARBA" id="ARBA00022670"/>
    </source>
</evidence>
<evidence type="ECO:0000259" key="12">
    <source>
        <dbReference type="Pfam" id="PF01433"/>
    </source>
</evidence>
<dbReference type="Pfam" id="PF01433">
    <property type="entry name" value="Peptidase_M1"/>
    <property type="match status" value="1"/>
</dbReference>
<keyword evidence="7 11" id="KW-0482">Metalloprotease</keyword>
<dbReference type="InterPro" id="IPR034016">
    <property type="entry name" value="M1_APN-typ"/>
</dbReference>
<keyword evidence="3 11" id="KW-0645">Protease</keyword>
<evidence type="ECO:0000256" key="6">
    <source>
        <dbReference type="ARBA" id="ARBA00022833"/>
    </source>
</evidence>
<feature type="active site" description="Proton acceptor" evidence="8">
    <location>
        <position position="320"/>
    </location>
</feature>
<dbReference type="AlphaFoldDB" id="A0A7S4NEL5"/>
<dbReference type="Gene3D" id="2.60.40.1730">
    <property type="entry name" value="tricorn interacting facor f3 domain"/>
    <property type="match status" value="1"/>
</dbReference>
<evidence type="ECO:0000256" key="8">
    <source>
        <dbReference type="PIRSR" id="PIRSR634016-1"/>
    </source>
</evidence>
<keyword evidence="4 9" id="KW-0479">Metal-binding</keyword>
<feature type="domain" description="Aminopeptidase N-like N-terminal" evidence="14">
    <location>
        <begin position="20"/>
        <end position="212"/>
    </location>
</feature>
<dbReference type="Pfam" id="PF17900">
    <property type="entry name" value="Peptidase_M1_N"/>
    <property type="match status" value="1"/>
</dbReference>
<dbReference type="Gene3D" id="1.25.50.20">
    <property type="match status" value="1"/>
</dbReference>
<dbReference type="FunFam" id="2.60.40.1730:FF:000002">
    <property type="entry name" value="Aminopeptidase"/>
    <property type="match status" value="1"/>
</dbReference>
<dbReference type="InterPro" id="IPR045357">
    <property type="entry name" value="Aminopeptidase_N-like_N"/>
</dbReference>
<dbReference type="GO" id="GO:0005737">
    <property type="term" value="C:cytoplasm"/>
    <property type="evidence" value="ECO:0007669"/>
    <property type="project" value="TreeGrafter"/>
</dbReference>
<feature type="domain" description="ERAP1-like C-terminal" evidence="13">
    <location>
        <begin position="546"/>
        <end position="883"/>
    </location>
</feature>